<dbReference type="GO" id="GO:0043295">
    <property type="term" value="F:glutathione binding"/>
    <property type="evidence" value="ECO:0007669"/>
    <property type="project" value="TreeGrafter"/>
</dbReference>
<evidence type="ECO:0000313" key="7">
    <source>
        <dbReference type="EnsemblPlants" id="OB08G29690.1"/>
    </source>
</evidence>
<protein>
    <recommendedName>
        <fullName evidence="2">glutathione transferase</fullName>
        <ecNumber evidence="2">2.5.1.18</ecNumber>
    </recommendedName>
</protein>
<dbReference type="RefSeq" id="XP_006659669.1">
    <property type="nucleotide sequence ID" value="XM_006659606.3"/>
</dbReference>
<feature type="compositionally biased region" description="Low complexity" evidence="5">
    <location>
        <begin position="268"/>
        <end position="280"/>
    </location>
</feature>
<feature type="compositionally biased region" description="Polar residues" evidence="5">
    <location>
        <begin position="791"/>
        <end position="811"/>
    </location>
</feature>
<dbReference type="InterPro" id="IPR034347">
    <property type="entry name" value="GST_Phi_C"/>
</dbReference>
<feature type="compositionally biased region" description="Polar residues" evidence="5">
    <location>
        <begin position="991"/>
        <end position="1011"/>
    </location>
</feature>
<dbReference type="Gramene" id="OB08G29690.1">
    <property type="protein sequence ID" value="OB08G29690.1"/>
    <property type="gene ID" value="OB08G29690"/>
</dbReference>
<feature type="compositionally biased region" description="Polar residues" evidence="5">
    <location>
        <begin position="380"/>
        <end position="392"/>
    </location>
</feature>
<name>J3MV38_ORYBR</name>
<dbReference type="AlphaFoldDB" id="J3MV38"/>
<dbReference type="Pfam" id="PF00043">
    <property type="entry name" value="GST_C"/>
    <property type="match status" value="1"/>
</dbReference>
<comment type="catalytic activity">
    <reaction evidence="4">
        <text>RX + glutathione = an S-substituted glutathione + a halide anion + H(+)</text>
        <dbReference type="Rhea" id="RHEA:16437"/>
        <dbReference type="ChEBI" id="CHEBI:15378"/>
        <dbReference type="ChEBI" id="CHEBI:16042"/>
        <dbReference type="ChEBI" id="CHEBI:17792"/>
        <dbReference type="ChEBI" id="CHEBI:57925"/>
        <dbReference type="ChEBI" id="CHEBI:90779"/>
        <dbReference type="EC" id="2.5.1.18"/>
    </reaction>
</comment>
<dbReference type="GO" id="GO:0006749">
    <property type="term" value="P:glutathione metabolic process"/>
    <property type="evidence" value="ECO:0007669"/>
    <property type="project" value="TreeGrafter"/>
</dbReference>
<dbReference type="InterPro" id="IPR010987">
    <property type="entry name" value="Glutathione-S-Trfase_C-like"/>
</dbReference>
<feature type="compositionally biased region" description="Basic and acidic residues" evidence="5">
    <location>
        <begin position="579"/>
        <end position="594"/>
    </location>
</feature>
<dbReference type="SFLD" id="SFLDG00358">
    <property type="entry name" value="Main_(cytGST)"/>
    <property type="match status" value="1"/>
</dbReference>
<evidence type="ECO:0000256" key="4">
    <source>
        <dbReference type="ARBA" id="ARBA00047960"/>
    </source>
</evidence>
<feature type="compositionally biased region" description="Polar residues" evidence="5">
    <location>
        <begin position="758"/>
        <end position="782"/>
    </location>
</feature>
<feature type="compositionally biased region" description="Polar residues" evidence="5">
    <location>
        <begin position="595"/>
        <end position="609"/>
    </location>
</feature>
<feature type="compositionally biased region" description="Polar residues" evidence="5">
    <location>
        <begin position="1047"/>
        <end position="1077"/>
    </location>
</feature>
<evidence type="ECO:0000256" key="5">
    <source>
        <dbReference type="SAM" id="MobiDB-lite"/>
    </source>
</evidence>
<dbReference type="InterPro" id="IPR004045">
    <property type="entry name" value="Glutathione_S-Trfase_N"/>
</dbReference>
<gene>
    <name evidence="7" type="primary">LOC102714395</name>
</gene>
<dbReference type="EC" id="2.5.1.18" evidence="2"/>
<evidence type="ECO:0000259" key="6">
    <source>
        <dbReference type="PROSITE" id="PS50405"/>
    </source>
</evidence>
<feature type="compositionally biased region" description="Polar residues" evidence="5">
    <location>
        <begin position="676"/>
        <end position="691"/>
    </location>
</feature>
<dbReference type="PANTHER" id="PTHR43900">
    <property type="entry name" value="GLUTATHIONE S-TRANSFERASE RHO"/>
    <property type="match status" value="1"/>
</dbReference>
<dbReference type="CDD" id="cd03187">
    <property type="entry name" value="GST_C_Phi"/>
    <property type="match status" value="1"/>
</dbReference>
<feature type="compositionally biased region" description="Polar residues" evidence="5">
    <location>
        <begin position="1106"/>
        <end position="1129"/>
    </location>
</feature>
<reference evidence="7" key="2">
    <citation type="submission" date="2013-04" db="UniProtKB">
        <authorList>
            <consortium name="EnsemblPlants"/>
        </authorList>
    </citation>
    <scope>IDENTIFICATION</scope>
</reference>
<feature type="domain" description="GST C-terminal" evidence="6">
    <location>
        <begin position="96"/>
        <end position="226"/>
    </location>
</feature>
<dbReference type="InterPro" id="IPR036282">
    <property type="entry name" value="Glutathione-S-Trfase_C_sf"/>
</dbReference>
<feature type="compositionally biased region" description="Basic and acidic residues" evidence="5">
    <location>
        <begin position="866"/>
        <end position="877"/>
    </location>
</feature>
<proteinExistence type="inferred from homology"/>
<feature type="compositionally biased region" description="Polar residues" evidence="5">
    <location>
        <begin position="649"/>
        <end position="663"/>
    </location>
</feature>
<keyword evidence="3" id="KW-0808">Transferase</keyword>
<dbReference type="GO" id="GO:0005737">
    <property type="term" value="C:cytoplasm"/>
    <property type="evidence" value="ECO:0007669"/>
    <property type="project" value="TreeGrafter"/>
</dbReference>
<feature type="compositionally biased region" description="Polar residues" evidence="5">
    <location>
        <begin position="836"/>
        <end position="861"/>
    </location>
</feature>
<dbReference type="Proteomes" id="UP000006038">
    <property type="component" value="Chromosome 8"/>
</dbReference>
<feature type="compositionally biased region" description="Basic and acidic residues" evidence="5">
    <location>
        <begin position="433"/>
        <end position="462"/>
    </location>
</feature>
<dbReference type="Gene3D" id="1.20.1050.10">
    <property type="match status" value="1"/>
</dbReference>
<evidence type="ECO:0000256" key="2">
    <source>
        <dbReference type="ARBA" id="ARBA00012452"/>
    </source>
</evidence>
<dbReference type="PANTHER" id="PTHR43900:SF95">
    <property type="entry name" value="GLUTATHIONE TRANSFERASE"/>
    <property type="match status" value="1"/>
</dbReference>
<sequence length="1212" mass="133100">MAGLSTGAGAPVVKLYHEKSMILPDVSRVLACLYEKDIQAETVKASYKDILRLQASRSVPVPFYDGPTFLQESRAICRYIAETYEQRGYPFLLGKDVLERASIEQWLRHEEHAFDPPSRALFCHLAFPVHEDDDDDINKEKRKLEEVLEVYEQRLGESEFLAGNKFTLADLVHLPNTHHIVTSEFAYLYDSRKNVQRWWNTISTRDSWQQVLRDMNSVEEQYQMELEQQEEQWQTQYPQTSVAHTIHLDPRKTTGTESRTVLVPPPSARTISTSSSSQGEQPPPSETTYHDKLSPRKERNFFTNTEETSSTPRSKTSTTQKMPSSTFSTTATPPTTTKTSQSTYTDMSSSKYSSSQTKPSQISSREAPSKSHAADYFRASTHTNEPASLTKSSPREASKTSSKTPDLGTSPRNKEAETSTDPRGSVQPPYVQEHAEQVKKPSADQRADARLLERVASKDVKGEIALPAQPRGIQEVTKDARQADQKRVIAAPPQQQSSDEQNVHKQFTTPPTLEVPDLSTTQPESTEDAHNITSEDDRFATRRLRKMIEESDKAAQAAKSQPTDFQPSKEEETPYSSKKPSDVQDRTIPNDRKTSGSPSTGTRAPNYPTSAAERRVASPPKGGVPHYDLGATRPQKSPYINEQEKTPVVPSQAQPTSLGQASESSKEVSPDDGLDQLSTINQWRQASTPPTKQAAPVAPRNDELVKTTGIDKRTPISTTKQMPRDDRNALAIGQGAARGIANGQSDKNSIMDERAPQITRQAAPSGTQRASASIQEGNNGARGTSDDMFGKTSSPDQSNTPAISKQTTVQQAIPDVRGTRDDDRDMKLPVDEKATTNKQMPISSSQQTIEPIKGTTPTSYDINGDELPRASRTDERPTPSSRVQAPVSDRQDASTALQGGIPDAPRENTLVKPTGMPTSPRRQESTPDTQGRRTADQVPPQASLLSSFTGTRNKENVISEAGQNNKIVPSELPGGRVPKDAEPNAAGPSLMKSQKNMNEAYNIGPSTQQLPNDRYRPQPAEAKQKQGADAAVINEIGKLKKDDMMANPNQSSTGKVQLVSTEETSKLQLQSGQNKPISSKDSKETESYGSSAMSREMLPFVPNKSMRAQQMQGDKSSISQENNVQQGSEATLEGSRTEQPKKRDLLANAGEKIGGTPGEALQMSEEQTSSDVERMKSNRNNSKPDGSTKSASFDGNEGNPPESQRRGSSSNP</sequence>
<dbReference type="InterPro" id="IPR004046">
    <property type="entry name" value="GST_C"/>
</dbReference>
<evidence type="ECO:0000256" key="1">
    <source>
        <dbReference type="ARBA" id="ARBA00010128"/>
    </source>
</evidence>
<feature type="compositionally biased region" description="Low complexity" evidence="5">
    <location>
        <begin position="305"/>
        <end position="364"/>
    </location>
</feature>
<feature type="region of interest" description="Disordered" evidence="5">
    <location>
        <begin position="246"/>
        <end position="1212"/>
    </location>
</feature>
<dbReference type="SFLD" id="SFLDS00019">
    <property type="entry name" value="Glutathione_Transferase_(cytos"/>
    <property type="match status" value="1"/>
</dbReference>
<organism evidence="7">
    <name type="scientific">Oryza brachyantha</name>
    <name type="common">malo sina</name>
    <dbReference type="NCBI Taxonomy" id="4533"/>
    <lineage>
        <taxon>Eukaryota</taxon>
        <taxon>Viridiplantae</taxon>
        <taxon>Streptophyta</taxon>
        <taxon>Embryophyta</taxon>
        <taxon>Tracheophyta</taxon>
        <taxon>Spermatophyta</taxon>
        <taxon>Magnoliopsida</taxon>
        <taxon>Liliopsida</taxon>
        <taxon>Poales</taxon>
        <taxon>Poaceae</taxon>
        <taxon>BOP clade</taxon>
        <taxon>Oryzoideae</taxon>
        <taxon>Oryzeae</taxon>
        <taxon>Oryzinae</taxon>
        <taxon>Oryza</taxon>
    </lineage>
</organism>
<dbReference type="Gene3D" id="3.40.30.10">
    <property type="entry name" value="Glutaredoxin"/>
    <property type="match status" value="1"/>
</dbReference>
<feature type="compositionally biased region" description="Basic and acidic residues" evidence="5">
    <location>
        <begin position="527"/>
        <end position="553"/>
    </location>
</feature>
<dbReference type="HOGENOM" id="CLU_006965_0_0_1"/>
<dbReference type="OMA" id="QNVHKQF"/>
<feature type="compositionally biased region" description="Basic and acidic residues" evidence="5">
    <location>
        <begin position="921"/>
        <end position="935"/>
    </location>
</feature>
<reference evidence="7" key="1">
    <citation type="journal article" date="2013" name="Nat. Commun.">
        <title>Whole-genome sequencing of Oryza brachyantha reveals mechanisms underlying Oryza genome evolution.</title>
        <authorList>
            <person name="Chen J."/>
            <person name="Huang Q."/>
            <person name="Gao D."/>
            <person name="Wang J."/>
            <person name="Lang Y."/>
            <person name="Liu T."/>
            <person name="Li B."/>
            <person name="Bai Z."/>
            <person name="Luis Goicoechea J."/>
            <person name="Liang C."/>
            <person name="Chen C."/>
            <person name="Zhang W."/>
            <person name="Sun S."/>
            <person name="Liao Y."/>
            <person name="Zhang X."/>
            <person name="Yang L."/>
            <person name="Song C."/>
            <person name="Wang M."/>
            <person name="Shi J."/>
            <person name="Liu G."/>
            <person name="Liu J."/>
            <person name="Zhou H."/>
            <person name="Zhou W."/>
            <person name="Yu Q."/>
            <person name="An N."/>
            <person name="Chen Y."/>
            <person name="Cai Q."/>
            <person name="Wang B."/>
            <person name="Liu B."/>
            <person name="Min J."/>
            <person name="Huang Y."/>
            <person name="Wu H."/>
            <person name="Li Z."/>
            <person name="Zhang Y."/>
            <person name="Yin Y."/>
            <person name="Song W."/>
            <person name="Jiang J."/>
            <person name="Jackson S.A."/>
            <person name="Wing R.A."/>
            <person name="Wang J."/>
            <person name="Chen M."/>
        </authorList>
    </citation>
    <scope>NUCLEOTIDE SEQUENCE [LARGE SCALE GENOMIC DNA]</scope>
    <source>
        <strain evidence="7">cv. IRGC 101232</strain>
    </source>
</reference>
<dbReference type="PROSITE" id="PS50405">
    <property type="entry name" value="GST_CTER"/>
    <property type="match status" value="1"/>
</dbReference>
<dbReference type="InterPro" id="IPR040079">
    <property type="entry name" value="Glutathione_S-Trfase"/>
</dbReference>
<comment type="similarity">
    <text evidence="1">Belongs to the GST superfamily. Phi family.</text>
</comment>
<feature type="compositionally biased region" description="Polar residues" evidence="5">
    <location>
        <begin position="493"/>
        <end position="511"/>
    </location>
</feature>
<dbReference type="GO" id="GO:0004364">
    <property type="term" value="F:glutathione transferase activity"/>
    <property type="evidence" value="ECO:0007669"/>
    <property type="project" value="UniProtKB-EC"/>
</dbReference>
<feature type="compositionally biased region" description="Polar residues" evidence="5">
    <location>
        <begin position="1178"/>
        <end position="1193"/>
    </location>
</feature>
<feature type="compositionally biased region" description="Basic and acidic residues" evidence="5">
    <location>
        <begin position="700"/>
        <end position="714"/>
    </location>
</feature>
<accession>J3MV38</accession>
<keyword evidence="8" id="KW-1185">Reference proteome</keyword>
<feature type="compositionally biased region" description="Basic and acidic residues" evidence="5">
    <location>
        <begin position="817"/>
        <end position="835"/>
    </location>
</feature>
<dbReference type="GeneID" id="102714395"/>
<dbReference type="FunFam" id="1.20.1050.10:FF:000042">
    <property type="entry name" value="Glutathione S-transferase F9"/>
    <property type="match status" value="1"/>
</dbReference>
<dbReference type="InterPro" id="IPR036249">
    <property type="entry name" value="Thioredoxin-like_sf"/>
</dbReference>
<feature type="compositionally biased region" description="Basic and acidic residues" evidence="5">
    <location>
        <begin position="1135"/>
        <end position="1145"/>
    </location>
</feature>
<evidence type="ECO:0000313" key="8">
    <source>
        <dbReference type="Proteomes" id="UP000006038"/>
    </source>
</evidence>
<dbReference type="STRING" id="4533.J3MV38"/>
<dbReference type="eggNOG" id="KOG0867">
    <property type="taxonomic scope" value="Eukaryota"/>
</dbReference>
<feature type="compositionally biased region" description="Basic and acidic residues" evidence="5">
    <location>
        <begin position="288"/>
        <end position="300"/>
    </location>
</feature>
<dbReference type="EnsemblPlants" id="OB08G29690.1">
    <property type="protein sequence ID" value="OB08G29690.1"/>
    <property type="gene ID" value="OB08G29690"/>
</dbReference>
<dbReference type="SUPFAM" id="SSF47616">
    <property type="entry name" value="GST C-terminal domain-like"/>
    <property type="match status" value="1"/>
</dbReference>
<dbReference type="SUPFAM" id="SSF52833">
    <property type="entry name" value="Thioredoxin-like"/>
    <property type="match status" value="1"/>
</dbReference>
<dbReference type="Pfam" id="PF13417">
    <property type="entry name" value="GST_N_3"/>
    <property type="match status" value="1"/>
</dbReference>
<evidence type="ECO:0000256" key="3">
    <source>
        <dbReference type="ARBA" id="ARBA00022679"/>
    </source>
</evidence>
<feature type="compositionally biased region" description="Basic and acidic residues" evidence="5">
    <location>
        <begin position="476"/>
        <end position="487"/>
    </location>
</feature>
<dbReference type="OrthoDB" id="249703at2759"/>
<dbReference type="GO" id="GO:0009636">
    <property type="term" value="P:response to toxic substance"/>
    <property type="evidence" value="ECO:0007669"/>
    <property type="project" value="UniProtKB-ARBA"/>
</dbReference>
<dbReference type="KEGG" id="obr:102714395"/>